<dbReference type="RefSeq" id="WP_218472796.1">
    <property type="nucleotide sequence ID" value="NZ_BAABJN010000009.1"/>
</dbReference>
<evidence type="ECO:0000256" key="1">
    <source>
        <dbReference type="SAM" id="MobiDB-lite"/>
    </source>
</evidence>
<evidence type="ECO:0008006" key="4">
    <source>
        <dbReference type="Google" id="ProtNLM"/>
    </source>
</evidence>
<name>A0ABX8RSH6_NOCIO</name>
<accession>A0ABX8RSH6</accession>
<gene>
    <name evidence="2" type="ORF">KV110_01780</name>
</gene>
<feature type="region of interest" description="Disordered" evidence="1">
    <location>
        <begin position="53"/>
        <end position="178"/>
    </location>
</feature>
<keyword evidence="3" id="KW-1185">Reference proteome</keyword>
<evidence type="ECO:0000313" key="2">
    <source>
        <dbReference type="EMBL" id="QXN91947.1"/>
    </source>
</evidence>
<feature type="compositionally biased region" description="Acidic residues" evidence="1">
    <location>
        <begin position="140"/>
        <end position="151"/>
    </location>
</feature>
<organism evidence="2 3">
    <name type="scientific">Nocardia iowensis</name>
    <dbReference type="NCBI Taxonomy" id="204891"/>
    <lineage>
        <taxon>Bacteria</taxon>
        <taxon>Bacillati</taxon>
        <taxon>Actinomycetota</taxon>
        <taxon>Actinomycetes</taxon>
        <taxon>Mycobacteriales</taxon>
        <taxon>Nocardiaceae</taxon>
        <taxon>Nocardia</taxon>
    </lineage>
</organism>
<proteinExistence type="predicted"/>
<evidence type="ECO:0000313" key="3">
    <source>
        <dbReference type="Proteomes" id="UP000694257"/>
    </source>
</evidence>
<feature type="compositionally biased region" description="Low complexity" evidence="1">
    <location>
        <begin position="101"/>
        <end position="115"/>
    </location>
</feature>
<protein>
    <recommendedName>
        <fullName evidence="4">MarR family transcriptional regulator</fullName>
    </recommendedName>
</protein>
<dbReference type="Proteomes" id="UP000694257">
    <property type="component" value="Chromosome"/>
</dbReference>
<feature type="compositionally biased region" description="Basic and acidic residues" evidence="1">
    <location>
        <begin position="58"/>
        <end position="71"/>
    </location>
</feature>
<reference evidence="2 3" key="1">
    <citation type="submission" date="2021-07" db="EMBL/GenBank/DDBJ databases">
        <title>Whole Genome Sequence of Nocardia Iowensis.</title>
        <authorList>
            <person name="Lamm A."/>
            <person name="Collins-Fairclough A.M."/>
            <person name="Bunk B."/>
            <person name="Sproer C."/>
        </authorList>
    </citation>
    <scope>NUCLEOTIDE SEQUENCE [LARGE SCALE GENOMIC DNA]</scope>
    <source>
        <strain evidence="2 3">NRRL 5646</strain>
    </source>
</reference>
<feature type="compositionally biased region" description="Acidic residues" evidence="1">
    <location>
        <begin position="163"/>
        <end position="174"/>
    </location>
</feature>
<feature type="compositionally biased region" description="Acidic residues" evidence="1">
    <location>
        <begin position="80"/>
        <end position="94"/>
    </location>
</feature>
<sequence>MSDTTTTTEPTTADKLWAALHEAPGATSAELAERAGIGGSTARKLLVALERTTGAYRTEGESDGSARRPADRWWPNTDSGDADGESETPADETAEVPAESADTAATAQDPATPTTGDDDATAGEDEAHTPDAGIDFPTTDLDEATDLDEVIADSGEPATESAEPAETDAAEASDAEVSVKPKRLGKGVLRGMVKELLTDCQGREFTPGDIAKDLERSAGAIHNALEKLVADGIAIRTCDAPKRYTLAADA</sequence>
<dbReference type="EMBL" id="CP078145">
    <property type="protein sequence ID" value="QXN91947.1"/>
    <property type="molecule type" value="Genomic_DNA"/>
</dbReference>